<feature type="signal peptide" evidence="2">
    <location>
        <begin position="1"/>
        <end position="22"/>
    </location>
</feature>
<feature type="transmembrane region" description="Helical" evidence="1">
    <location>
        <begin position="240"/>
        <end position="264"/>
    </location>
</feature>
<keyword evidence="1" id="KW-1133">Transmembrane helix</keyword>
<sequence length="520" mass="57144">MKWPSLLRPVGVLLLVLVPTLALPIDATVICLPTTWVDILIFFGTNYIAHAATIPSIPAAPWYDTASWTFIILLVPFGGLGKSIGLIIRHLFSEGGDLQKAAARGAMAVVTRSKDWEPSFDNPEEVYVKLPRFGESKESSSSARPSAEIRLCQSVTVTRAINHHRMRIHGKVDLPHGYELALPNFDFLSEYFPFRSHNNDSITLTRSQSYVKMAVSIAQLVYSTITIYRTRGNQLDRYGYAAFGLSVFPYAFMSLANFICIGVVGEYTHLNLLRTDIMREAERRGGSFDGAIGRIEGGGGEGTLVDASAHRTGILAGAKDKLEKSGRAEQWKAFTRTELSMEEGGPSGRILVLKVGENTRKFEYRPPSKTDPDENAPPSNHYILHVSQYSNQNRVPPGGYVIPHPSMFNLLMILLATIIFPLALVLPYVLIFALSGFHERESTLAERVWMMTWLSSGQLALVFFGGVALGFPSLAPSNITRVRVGIIFITAVTIFAIPAVGGFVMVGKMLVEFGTCSLAP</sequence>
<feature type="transmembrane region" description="Helical" evidence="1">
    <location>
        <begin position="410"/>
        <end position="433"/>
    </location>
</feature>
<gene>
    <name evidence="3" type="ORF">JAAARDRAFT_342022</name>
</gene>
<keyword evidence="1" id="KW-0472">Membrane</keyword>
<protein>
    <submittedName>
        <fullName evidence="3">Uncharacterized protein</fullName>
    </submittedName>
</protein>
<feature type="transmembrane region" description="Helical" evidence="1">
    <location>
        <begin position="68"/>
        <end position="88"/>
    </location>
</feature>
<dbReference type="HOGENOM" id="CLU_020135_1_0_1"/>
<keyword evidence="4" id="KW-1185">Reference proteome</keyword>
<accession>A0A067PV31</accession>
<keyword evidence="1" id="KW-0812">Transmembrane</keyword>
<organism evidence="3 4">
    <name type="scientific">Jaapia argillacea MUCL 33604</name>
    <dbReference type="NCBI Taxonomy" id="933084"/>
    <lineage>
        <taxon>Eukaryota</taxon>
        <taxon>Fungi</taxon>
        <taxon>Dikarya</taxon>
        <taxon>Basidiomycota</taxon>
        <taxon>Agaricomycotina</taxon>
        <taxon>Agaricomycetes</taxon>
        <taxon>Agaricomycetidae</taxon>
        <taxon>Jaapiales</taxon>
        <taxon>Jaapiaceae</taxon>
        <taxon>Jaapia</taxon>
    </lineage>
</organism>
<dbReference type="AlphaFoldDB" id="A0A067PV31"/>
<feature type="transmembrane region" description="Helical" evidence="1">
    <location>
        <begin position="484"/>
        <end position="505"/>
    </location>
</feature>
<dbReference type="EMBL" id="KL197726">
    <property type="protein sequence ID" value="KDQ55137.1"/>
    <property type="molecule type" value="Genomic_DNA"/>
</dbReference>
<dbReference type="InParanoid" id="A0A067PV31"/>
<evidence type="ECO:0000256" key="1">
    <source>
        <dbReference type="SAM" id="Phobius"/>
    </source>
</evidence>
<evidence type="ECO:0000256" key="2">
    <source>
        <dbReference type="SAM" id="SignalP"/>
    </source>
</evidence>
<evidence type="ECO:0000313" key="4">
    <source>
        <dbReference type="Proteomes" id="UP000027265"/>
    </source>
</evidence>
<proteinExistence type="predicted"/>
<keyword evidence="2" id="KW-0732">Signal</keyword>
<dbReference type="Proteomes" id="UP000027265">
    <property type="component" value="Unassembled WGS sequence"/>
</dbReference>
<feature type="transmembrane region" description="Helical" evidence="1">
    <location>
        <begin position="453"/>
        <end position="472"/>
    </location>
</feature>
<feature type="chain" id="PRO_5001643498" evidence="2">
    <location>
        <begin position="23"/>
        <end position="520"/>
    </location>
</feature>
<reference evidence="4" key="1">
    <citation type="journal article" date="2014" name="Proc. Natl. Acad. Sci. U.S.A.">
        <title>Extensive sampling of basidiomycete genomes demonstrates inadequacy of the white-rot/brown-rot paradigm for wood decay fungi.</title>
        <authorList>
            <person name="Riley R."/>
            <person name="Salamov A.A."/>
            <person name="Brown D.W."/>
            <person name="Nagy L.G."/>
            <person name="Floudas D."/>
            <person name="Held B.W."/>
            <person name="Levasseur A."/>
            <person name="Lombard V."/>
            <person name="Morin E."/>
            <person name="Otillar R."/>
            <person name="Lindquist E.A."/>
            <person name="Sun H."/>
            <person name="LaButti K.M."/>
            <person name="Schmutz J."/>
            <person name="Jabbour D."/>
            <person name="Luo H."/>
            <person name="Baker S.E."/>
            <person name="Pisabarro A.G."/>
            <person name="Walton J.D."/>
            <person name="Blanchette R.A."/>
            <person name="Henrissat B."/>
            <person name="Martin F."/>
            <person name="Cullen D."/>
            <person name="Hibbett D.S."/>
            <person name="Grigoriev I.V."/>
        </authorList>
    </citation>
    <scope>NUCLEOTIDE SEQUENCE [LARGE SCALE GENOMIC DNA]</scope>
    <source>
        <strain evidence="4">MUCL 33604</strain>
    </source>
</reference>
<evidence type="ECO:0000313" key="3">
    <source>
        <dbReference type="EMBL" id="KDQ55137.1"/>
    </source>
</evidence>
<name>A0A067PV31_9AGAM</name>
<dbReference type="OrthoDB" id="3253026at2759"/>
<feature type="transmembrane region" description="Helical" evidence="1">
    <location>
        <begin position="210"/>
        <end position="228"/>
    </location>
</feature>